<dbReference type="KEGG" id="lcre:Pla8534_13830"/>
<reference evidence="2 3" key="1">
    <citation type="submission" date="2019-02" db="EMBL/GenBank/DDBJ databases">
        <title>Deep-cultivation of Planctomycetes and their phenomic and genomic characterization uncovers novel biology.</title>
        <authorList>
            <person name="Wiegand S."/>
            <person name="Jogler M."/>
            <person name="Boedeker C."/>
            <person name="Pinto D."/>
            <person name="Vollmers J."/>
            <person name="Rivas-Marin E."/>
            <person name="Kohn T."/>
            <person name="Peeters S.H."/>
            <person name="Heuer A."/>
            <person name="Rast P."/>
            <person name="Oberbeckmann S."/>
            <person name="Bunk B."/>
            <person name="Jeske O."/>
            <person name="Meyerdierks A."/>
            <person name="Storesund J.E."/>
            <person name="Kallscheuer N."/>
            <person name="Luecker S."/>
            <person name="Lage O.M."/>
            <person name="Pohl T."/>
            <person name="Merkel B.J."/>
            <person name="Hornburger P."/>
            <person name="Mueller R.-W."/>
            <person name="Bruemmer F."/>
            <person name="Labrenz M."/>
            <person name="Spormann A.M."/>
            <person name="Op den Camp H."/>
            <person name="Overmann J."/>
            <person name="Amann R."/>
            <person name="Jetten M.S.M."/>
            <person name="Mascher T."/>
            <person name="Medema M.H."/>
            <person name="Devos D.P."/>
            <person name="Kaster A.-K."/>
            <person name="Ovreas L."/>
            <person name="Rohde M."/>
            <person name="Galperin M.Y."/>
            <person name="Jogler C."/>
        </authorList>
    </citation>
    <scope>NUCLEOTIDE SEQUENCE [LARGE SCALE GENOMIC DNA]</scope>
    <source>
        <strain evidence="2 3">Pla85_3_4</strain>
    </source>
</reference>
<sequence precursor="true">MRMLLCLTLGTLILASASVNAAGPGGLQVLEGYVHEPLQGIDSVVGKISKKDGLEIFYEIGSIPRPGGPAFGGQFSDRPQRMPKDQLRWYRETTVHGQPVHLAHGKNDALLVSFPLQGINFSTTVRTPDEMAQALLMILTYPNPVVEDEKAPR</sequence>
<accession>A0A518DP66</accession>
<dbReference type="AlphaFoldDB" id="A0A518DP66"/>
<dbReference type="RefSeq" id="WP_145050578.1">
    <property type="nucleotide sequence ID" value="NZ_CP036433.1"/>
</dbReference>
<organism evidence="2 3">
    <name type="scientific">Lignipirellula cremea</name>
    <dbReference type="NCBI Taxonomy" id="2528010"/>
    <lineage>
        <taxon>Bacteria</taxon>
        <taxon>Pseudomonadati</taxon>
        <taxon>Planctomycetota</taxon>
        <taxon>Planctomycetia</taxon>
        <taxon>Pirellulales</taxon>
        <taxon>Pirellulaceae</taxon>
        <taxon>Lignipirellula</taxon>
    </lineage>
</organism>
<name>A0A518DP66_9BACT</name>
<proteinExistence type="predicted"/>
<dbReference type="OrthoDB" id="7632078at2"/>
<feature type="signal peptide" evidence="1">
    <location>
        <begin position="1"/>
        <end position="21"/>
    </location>
</feature>
<dbReference type="EMBL" id="CP036433">
    <property type="protein sequence ID" value="QDU93603.1"/>
    <property type="molecule type" value="Genomic_DNA"/>
</dbReference>
<dbReference type="Proteomes" id="UP000317648">
    <property type="component" value="Chromosome"/>
</dbReference>
<evidence type="ECO:0000256" key="1">
    <source>
        <dbReference type="SAM" id="SignalP"/>
    </source>
</evidence>
<evidence type="ECO:0000313" key="2">
    <source>
        <dbReference type="EMBL" id="QDU93603.1"/>
    </source>
</evidence>
<protein>
    <submittedName>
        <fullName evidence="2">Uncharacterized protein</fullName>
    </submittedName>
</protein>
<keyword evidence="1" id="KW-0732">Signal</keyword>
<evidence type="ECO:0000313" key="3">
    <source>
        <dbReference type="Proteomes" id="UP000317648"/>
    </source>
</evidence>
<keyword evidence="3" id="KW-1185">Reference proteome</keyword>
<feature type="chain" id="PRO_5021869667" evidence="1">
    <location>
        <begin position="22"/>
        <end position="153"/>
    </location>
</feature>
<gene>
    <name evidence="2" type="ORF">Pla8534_13830</name>
</gene>